<evidence type="ECO:0000313" key="1">
    <source>
        <dbReference type="EMBL" id="MBY9074041.1"/>
    </source>
</evidence>
<keyword evidence="2" id="KW-1185">Reference proteome</keyword>
<evidence type="ECO:0000313" key="2">
    <source>
        <dbReference type="Proteomes" id="UP000754710"/>
    </source>
</evidence>
<dbReference type="Proteomes" id="UP000754710">
    <property type="component" value="Unassembled WGS sequence"/>
</dbReference>
<sequence length="101" mass="10827">MDQDWRAVWEVALDELELSLDAADRLLAGAGSTPLPAWVPPQVPGPMPADLRTRALLLHHRQQAAVAATTEAVAAVRRQAALAGRMHTGAEQQPVYVDVTA</sequence>
<protein>
    <submittedName>
        <fullName evidence="1">Uncharacterized protein</fullName>
    </submittedName>
</protein>
<comment type="caution">
    <text evidence="1">The sequence shown here is derived from an EMBL/GenBank/DDBJ whole genome shotgun (WGS) entry which is preliminary data.</text>
</comment>
<dbReference type="EMBL" id="JAIEZQ010000001">
    <property type="protein sequence ID" value="MBY9074041.1"/>
    <property type="molecule type" value="Genomic_DNA"/>
</dbReference>
<accession>A0ABS7RG81</accession>
<organism evidence="1 2">
    <name type="scientific">Nocardioides jiangsuensis</name>
    <dbReference type="NCBI Taxonomy" id="2866161"/>
    <lineage>
        <taxon>Bacteria</taxon>
        <taxon>Bacillati</taxon>
        <taxon>Actinomycetota</taxon>
        <taxon>Actinomycetes</taxon>
        <taxon>Propionibacteriales</taxon>
        <taxon>Nocardioidaceae</taxon>
        <taxon>Nocardioides</taxon>
    </lineage>
</organism>
<reference evidence="1 2" key="1">
    <citation type="submission" date="2021-08" db="EMBL/GenBank/DDBJ databases">
        <title>Nocardioides bacterium WL0053 sp. nov., isolated from the sediment.</title>
        <authorList>
            <person name="Wang L."/>
            <person name="Zhang D."/>
            <person name="Zhang A."/>
        </authorList>
    </citation>
    <scope>NUCLEOTIDE SEQUENCE [LARGE SCALE GENOMIC DNA]</scope>
    <source>
        <strain evidence="1 2">WL0053</strain>
    </source>
</reference>
<name>A0ABS7RG81_9ACTN</name>
<gene>
    <name evidence="1" type="ORF">K1X13_04310</name>
</gene>
<proteinExistence type="predicted"/>
<dbReference type="RefSeq" id="WP_221023766.1">
    <property type="nucleotide sequence ID" value="NZ_JAIEZQ010000001.1"/>
</dbReference>